<feature type="region of interest" description="Disordered" evidence="1">
    <location>
        <begin position="1"/>
        <end position="23"/>
    </location>
</feature>
<dbReference type="SUPFAM" id="SSF81383">
    <property type="entry name" value="F-box domain"/>
    <property type="match status" value="1"/>
</dbReference>
<evidence type="ECO:0000313" key="3">
    <source>
        <dbReference type="Proteomes" id="UP001324427"/>
    </source>
</evidence>
<keyword evidence="3" id="KW-1185">Reference proteome</keyword>
<sequence length="315" mass="35352">MAVNTSATDSEDTTVPPAMGARNNVTTTTTMSAAAELFNTYELVETILDHASMICLVRFQCVNRFWMQVIEDSTILQRKLFLSPAPVGPYLEWTTGGRDGTKTSIVYDRPICSSLQSDYSLMLGPQERTTTIIKLHPLLTATAMPWGSSWSPNRADFSFDPLKLLSLPSGPWQQMLISQPPVYDFRVQYLPQDGGGYFGYSNYVSSESGIRLHHILEELELMLEQFNDYKRTGHYGGDECEDEETMDPHNVRSAGVVGGLVGRHREVMAQPYEPYWKTRKQMLMEVEFTELFCFVEGRVADTSPWVAKAEGVSAG</sequence>
<gene>
    <name evidence="2" type="ORF">LTR36_000473</name>
</gene>
<dbReference type="EMBL" id="JAVFHQ010000010">
    <property type="protein sequence ID" value="KAK4547517.1"/>
    <property type="molecule type" value="Genomic_DNA"/>
</dbReference>
<organism evidence="2 3">
    <name type="scientific">Oleoguttula mirabilis</name>
    <dbReference type="NCBI Taxonomy" id="1507867"/>
    <lineage>
        <taxon>Eukaryota</taxon>
        <taxon>Fungi</taxon>
        <taxon>Dikarya</taxon>
        <taxon>Ascomycota</taxon>
        <taxon>Pezizomycotina</taxon>
        <taxon>Dothideomycetes</taxon>
        <taxon>Dothideomycetidae</taxon>
        <taxon>Mycosphaerellales</taxon>
        <taxon>Teratosphaeriaceae</taxon>
        <taxon>Oleoguttula</taxon>
    </lineage>
</organism>
<reference evidence="2 3" key="1">
    <citation type="submission" date="2021-11" db="EMBL/GenBank/DDBJ databases">
        <title>Black yeast isolated from Biological Soil Crust.</title>
        <authorList>
            <person name="Kurbessoian T."/>
        </authorList>
    </citation>
    <scope>NUCLEOTIDE SEQUENCE [LARGE SCALE GENOMIC DNA]</scope>
    <source>
        <strain evidence="2 3">CCFEE 5522</strain>
    </source>
</reference>
<evidence type="ECO:0000256" key="1">
    <source>
        <dbReference type="SAM" id="MobiDB-lite"/>
    </source>
</evidence>
<evidence type="ECO:0000313" key="2">
    <source>
        <dbReference type="EMBL" id="KAK4547517.1"/>
    </source>
</evidence>
<proteinExistence type="predicted"/>
<accession>A0AAV9JQ42</accession>
<name>A0AAV9JQ42_9PEZI</name>
<comment type="caution">
    <text evidence="2">The sequence shown here is derived from an EMBL/GenBank/DDBJ whole genome shotgun (WGS) entry which is preliminary data.</text>
</comment>
<protein>
    <recommendedName>
        <fullName evidence="4">F-box domain-containing protein</fullName>
    </recommendedName>
</protein>
<dbReference type="InterPro" id="IPR036047">
    <property type="entry name" value="F-box-like_dom_sf"/>
</dbReference>
<dbReference type="AlphaFoldDB" id="A0AAV9JQ42"/>
<evidence type="ECO:0008006" key="4">
    <source>
        <dbReference type="Google" id="ProtNLM"/>
    </source>
</evidence>
<dbReference type="Proteomes" id="UP001324427">
    <property type="component" value="Unassembled WGS sequence"/>
</dbReference>